<comment type="caution">
    <text evidence="1">The sequence shown here is derived from an EMBL/GenBank/DDBJ whole genome shotgun (WGS) entry which is preliminary data.</text>
</comment>
<evidence type="ECO:0000313" key="1">
    <source>
        <dbReference type="EMBL" id="GBP05963.1"/>
    </source>
</evidence>
<dbReference type="AlphaFoldDB" id="A0A4C1SUP7"/>
<reference evidence="1 2" key="1">
    <citation type="journal article" date="2019" name="Commun. Biol.">
        <title>The bagworm genome reveals a unique fibroin gene that provides high tensile strength.</title>
        <authorList>
            <person name="Kono N."/>
            <person name="Nakamura H."/>
            <person name="Ohtoshi R."/>
            <person name="Tomita M."/>
            <person name="Numata K."/>
            <person name="Arakawa K."/>
        </authorList>
    </citation>
    <scope>NUCLEOTIDE SEQUENCE [LARGE SCALE GENOMIC DNA]</scope>
</reference>
<protein>
    <submittedName>
        <fullName evidence="1">Uncharacterized protein</fullName>
    </submittedName>
</protein>
<organism evidence="1 2">
    <name type="scientific">Eumeta variegata</name>
    <name type="common">Bagworm moth</name>
    <name type="synonym">Eumeta japonica</name>
    <dbReference type="NCBI Taxonomy" id="151549"/>
    <lineage>
        <taxon>Eukaryota</taxon>
        <taxon>Metazoa</taxon>
        <taxon>Ecdysozoa</taxon>
        <taxon>Arthropoda</taxon>
        <taxon>Hexapoda</taxon>
        <taxon>Insecta</taxon>
        <taxon>Pterygota</taxon>
        <taxon>Neoptera</taxon>
        <taxon>Endopterygota</taxon>
        <taxon>Lepidoptera</taxon>
        <taxon>Glossata</taxon>
        <taxon>Ditrysia</taxon>
        <taxon>Tineoidea</taxon>
        <taxon>Psychidae</taxon>
        <taxon>Oiketicinae</taxon>
        <taxon>Eumeta</taxon>
    </lineage>
</organism>
<name>A0A4C1SUP7_EUMVA</name>
<accession>A0A4C1SUP7</accession>
<dbReference type="Proteomes" id="UP000299102">
    <property type="component" value="Unassembled WGS sequence"/>
</dbReference>
<gene>
    <name evidence="1" type="ORF">EVAR_3234_1</name>
</gene>
<evidence type="ECO:0000313" key="2">
    <source>
        <dbReference type="Proteomes" id="UP000299102"/>
    </source>
</evidence>
<sequence length="152" mass="17330">MCACQSEITHTSTVLSLLYWSHSPERDHPHTVHRLYCCPPFWSEIHPACPSQTRQGGRDGKKNSVPNEHIYGSFGAFYREAKLQIRSRVRSVAFIIEFDGSNLDQSNRNGPDLKICPRSVAVSSEQLCYFFDIDSGPYCNGRRYLAPLNDYL</sequence>
<proteinExistence type="predicted"/>
<keyword evidence="2" id="KW-1185">Reference proteome</keyword>
<dbReference type="EMBL" id="BGZK01000020">
    <property type="protein sequence ID" value="GBP05963.1"/>
    <property type="molecule type" value="Genomic_DNA"/>
</dbReference>